<dbReference type="Gene3D" id="3.40.630.40">
    <property type="entry name" value="Zn-dependent exopeptidases"/>
    <property type="match status" value="1"/>
</dbReference>
<proteinExistence type="predicted"/>
<dbReference type="Pfam" id="PF05013">
    <property type="entry name" value="FGase"/>
    <property type="match status" value="1"/>
</dbReference>
<evidence type="ECO:0008006" key="2">
    <source>
        <dbReference type="Google" id="ProtNLM"/>
    </source>
</evidence>
<dbReference type="InterPro" id="IPR007709">
    <property type="entry name" value="N-FG_amidohydro"/>
</dbReference>
<name>A0A382LGU1_9ZZZZ</name>
<dbReference type="SUPFAM" id="SSF53187">
    <property type="entry name" value="Zn-dependent exopeptidases"/>
    <property type="match status" value="1"/>
</dbReference>
<gene>
    <name evidence="1" type="ORF">METZ01_LOCUS288257</name>
</gene>
<sequence length="333" mass="37628">NRRRDGATRYHRDTPGNLVYTRSMIVMEDFLDSPTDQKIVCQLIGDAVQLLLPRHQTAPLVCSSPHSGTDYKDDFLDASKLSAFDLRRSEDSFVDELFTRAPLHGAPLVSALFPRSYIDPNREPYELDPNMFCDSLPTFVKARSDRVRAGFGSIARIVANGAEIYQGKLHFSEAEARIKNYYTPYHDSVRRLVDETRERFGFAILMDCHSMPSVGGPSDRDAGRRRADIVLGDRFGTSCAAEVIEHAELALLELGFRVARNEPYAGAHTTSHYGRPVENVHALQIEINRALYMEEARYARSEGHAPLMQRLGEFVRIMAEIEARHLKRRSNGS</sequence>
<organism evidence="1">
    <name type="scientific">marine metagenome</name>
    <dbReference type="NCBI Taxonomy" id="408172"/>
    <lineage>
        <taxon>unclassified sequences</taxon>
        <taxon>metagenomes</taxon>
        <taxon>ecological metagenomes</taxon>
    </lineage>
</organism>
<protein>
    <recommendedName>
        <fullName evidence="2">N-formylglutamate amidohydrolase</fullName>
    </recommendedName>
</protein>
<feature type="non-terminal residue" evidence="1">
    <location>
        <position position="1"/>
    </location>
</feature>
<reference evidence="1" key="1">
    <citation type="submission" date="2018-05" db="EMBL/GenBank/DDBJ databases">
        <authorList>
            <person name="Lanie J.A."/>
            <person name="Ng W.-L."/>
            <person name="Kazmierczak K.M."/>
            <person name="Andrzejewski T.M."/>
            <person name="Davidsen T.M."/>
            <person name="Wayne K.J."/>
            <person name="Tettelin H."/>
            <person name="Glass J.I."/>
            <person name="Rusch D."/>
            <person name="Podicherti R."/>
            <person name="Tsui H.-C.T."/>
            <person name="Winkler M.E."/>
        </authorList>
    </citation>
    <scope>NUCLEOTIDE SEQUENCE</scope>
</reference>
<dbReference type="AlphaFoldDB" id="A0A382LGU1"/>
<evidence type="ECO:0000313" key="1">
    <source>
        <dbReference type="EMBL" id="SVC35403.1"/>
    </source>
</evidence>
<accession>A0A382LGU1</accession>
<dbReference type="EMBL" id="UINC01086706">
    <property type="protein sequence ID" value="SVC35403.1"/>
    <property type="molecule type" value="Genomic_DNA"/>
</dbReference>